<name>A0A6M3KQZ6_9ZZZZ</name>
<reference evidence="1" key="1">
    <citation type="submission" date="2020-03" db="EMBL/GenBank/DDBJ databases">
        <title>The deep terrestrial virosphere.</title>
        <authorList>
            <person name="Holmfeldt K."/>
            <person name="Nilsson E."/>
            <person name="Simone D."/>
            <person name="Lopez-Fernandez M."/>
            <person name="Wu X."/>
            <person name="de Brujin I."/>
            <person name="Lundin D."/>
            <person name="Andersson A."/>
            <person name="Bertilsson S."/>
            <person name="Dopson M."/>
        </authorList>
    </citation>
    <scope>NUCLEOTIDE SEQUENCE</scope>
    <source>
        <strain evidence="1">MM415A00210</strain>
    </source>
</reference>
<proteinExistence type="predicted"/>
<dbReference type="AlphaFoldDB" id="A0A6M3KQZ6"/>
<gene>
    <name evidence="1" type="ORF">MM415A00210_0017</name>
</gene>
<organism evidence="1">
    <name type="scientific">viral metagenome</name>
    <dbReference type="NCBI Taxonomy" id="1070528"/>
    <lineage>
        <taxon>unclassified sequences</taxon>
        <taxon>metagenomes</taxon>
        <taxon>organismal metagenomes</taxon>
    </lineage>
</organism>
<protein>
    <submittedName>
        <fullName evidence="1">Uncharacterized protein</fullName>
    </submittedName>
</protein>
<evidence type="ECO:0000313" key="1">
    <source>
        <dbReference type="EMBL" id="QJA84292.1"/>
    </source>
</evidence>
<dbReference type="EMBL" id="MT142527">
    <property type="protein sequence ID" value="QJA84292.1"/>
    <property type="molecule type" value="Genomic_DNA"/>
</dbReference>
<sequence>MKCKDCSNKTEFIVEVRQRWIIDSLLNKGAELSTEVVYYCPRCTLKVTSEKTKKTPL</sequence>
<accession>A0A6M3KQZ6</accession>